<gene>
    <name evidence="2" type="ORF">KQX54_019169</name>
</gene>
<dbReference type="Proteomes" id="UP000826195">
    <property type="component" value="Unassembled WGS sequence"/>
</dbReference>
<feature type="transmembrane region" description="Helical" evidence="1">
    <location>
        <begin position="100"/>
        <end position="123"/>
    </location>
</feature>
<keyword evidence="1" id="KW-1133">Transmembrane helix</keyword>
<keyword evidence="1" id="KW-0812">Transmembrane</keyword>
<evidence type="ECO:0000256" key="1">
    <source>
        <dbReference type="SAM" id="Phobius"/>
    </source>
</evidence>
<sequence>MKMAQVISNRTKFPIYYVIGIERLAGQNRIIVTGLPVVATRGGGIKTVGHPTARKPCQDYQYTLGMDSWKYDCILKEAGVESSWLELNPRRRIRAGYCRWVCGSFIQILGCQYAVVVSTLVAIDEQARIIDR</sequence>
<reference evidence="2 3" key="1">
    <citation type="journal article" date="2021" name="J. Hered.">
        <title>A chromosome-level genome assembly of the parasitoid wasp, Cotesia glomerata (Hymenoptera: Braconidae).</title>
        <authorList>
            <person name="Pinto B.J."/>
            <person name="Weis J.J."/>
            <person name="Gamble T."/>
            <person name="Ode P.J."/>
            <person name="Paul R."/>
            <person name="Zaspel J.M."/>
        </authorList>
    </citation>
    <scope>NUCLEOTIDE SEQUENCE [LARGE SCALE GENOMIC DNA]</scope>
    <source>
        <strain evidence="2">CgM1</strain>
    </source>
</reference>
<dbReference type="AlphaFoldDB" id="A0AAV7HYV1"/>
<comment type="caution">
    <text evidence="2">The sequence shown here is derived from an EMBL/GenBank/DDBJ whole genome shotgun (WGS) entry which is preliminary data.</text>
</comment>
<accession>A0AAV7HYV1</accession>
<dbReference type="EMBL" id="JAHXZJ010001864">
    <property type="protein sequence ID" value="KAH0550399.1"/>
    <property type="molecule type" value="Genomic_DNA"/>
</dbReference>
<proteinExistence type="predicted"/>
<name>A0AAV7HYV1_COTGL</name>
<organism evidence="2 3">
    <name type="scientific">Cotesia glomerata</name>
    <name type="common">Lepidopteran parasitic wasp</name>
    <name type="synonym">Apanteles glomeratus</name>
    <dbReference type="NCBI Taxonomy" id="32391"/>
    <lineage>
        <taxon>Eukaryota</taxon>
        <taxon>Metazoa</taxon>
        <taxon>Ecdysozoa</taxon>
        <taxon>Arthropoda</taxon>
        <taxon>Hexapoda</taxon>
        <taxon>Insecta</taxon>
        <taxon>Pterygota</taxon>
        <taxon>Neoptera</taxon>
        <taxon>Endopterygota</taxon>
        <taxon>Hymenoptera</taxon>
        <taxon>Apocrita</taxon>
        <taxon>Ichneumonoidea</taxon>
        <taxon>Braconidae</taxon>
        <taxon>Microgastrinae</taxon>
        <taxon>Cotesia</taxon>
    </lineage>
</organism>
<protein>
    <submittedName>
        <fullName evidence="2">Uncharacterized protein</fullName>
    </submittedName>
</protein>
<evidence type="ECO:0000313" key="2">
    <source>
        <dbReference type="EMBL" id="KAH0550399.1"/>
    </source>
</evidence>
<keyword evidence="3" id="KW-1185">Reference proteome</keyword>
<keyword evidence="1" id="KW-0472">Membrane</keyword>
<evidence type="ECO:0000313" key="3">
    <source>
        <dbReference type="Proteomes" id="UP000826195"/>
    </source>
</evidence>